<dbReference type="Gene3D" id="3.40.50.300">
    <property type="entry name" value="P-loop containing nucleotide triphosphate hydrolases"/>
    <property type="match status" value="1"/>
</dbReference>
<dbReference type="InterPro" id="IPR003593">
    <property type="entry name" value="AAA+_ATPase"/>
</dbReference>
<evidence type="ECO:0000313" key="6">
    <source>
        <dbReference type="EMBL" id="CAG9318329.1"/>
    </source>
</evidence>
<dbReference type="SUPFAM" id="SSF50249">
    <property type="entry name" value="Nucleic acid-binding proteins"/>
    <property type="match status" value="1"/>
</dbReference>
<evidence type="ECO:0000256" key="2">
    <source>
        <dbReference type="ARBA" id="ARBA00022840"/>
    </source>
</evidence>
<dbReference type="EMBL" id="CAJZBQ010000020">
    <property type="protein sequence ID" value="CAG9318329.1"/>
    <property type="molecule type" value="Genomic_DNA"/>
</dbReference>
<evidence type="ECO:0000259" key="5">
    <source>
        <dbReference type="PROSITE" id="PS50051"/>
    </source>
</evidence>
<dbReference type="SMART" id="SM00350">
    <property type="entry name" value="MCM"/>
    <property type="match status" value="1"/>
</dbReference>
<evidence type="ECO:0000313" key="7">
    <source>
        <dbReference type="Proteomes" id="UP001162131"/>
    </source>
</evidence>
<feature type="domain" description="MCM C-terminal AAA(+) ATPase" evidence="5">
    <location>
        <begin position="275"/>
        <end position="478"/>
    </location>
</feature>
<dbReference type="Pfam" id="PF17207">
    <property type="entry name" value="MCM_OB"/>
    <property type="match status" value="1"/>
</dbReference>
<reference evidence="6" key="1">
    <citation type="submission" date="2021-09" db="EMBL/GenBank/DDBJ databases">
        <authorList>
            <consortium name="AG Swart"/>
            <person name="Singh M."/>
            <person name="Singh A."/>
            <person name="Seah K."/>
            <person name="Emmerich C."/>
        </authorList>
    </citation>
    <scope>NUCLEOTIDE SEQUENCE</scope>
    <source>
        <strain evidence="6">ATCC30299</strain>
    </source>
</reference>
<dbReference type="PANTHER" id="PTHR11630:SF48">
    <property type="entry name" value="DNA HELICASE MCM9"/>
    <property type="match status" value="1"/>
</dbReference>
<keyword evidence="1 4" id="KW-0547">Nucleotide-binding</keyword>
<keyword evidence="3 4" id="KW-0238">DNA-binding</keyword>
<dbReference type="Pfam" id="PF17855">
    <property type="entry name" value="MCM_lid"/>
    <property type="match status" value="1"/>
</dbReference>
<dbReference type="SUPFAM" id="SSF52540">
    <property type="entry name" value="P-loop containing nucleoside triphosphate hydrolases"/>
    <property type="match status" value="1"/>
</dbReference>
<dbReference type="InterPro" id="IPR041562">
    <property type="entry name" value="MCM_lid"/>
</dbReference>
<dbReference type="Gene3D" id="2.40.50.140">
    <property type="entry name" value="Nucleic acid-binding proteins"/>
    <property type="match status" value="1"/>
</dbReference>
<comment type="caution">
    <text evidence="6">The sequence shown here is derived from an EMBL/GenBank/DDBJ whole genome shotgun (WGS) entry which is preliminary data.</text>
</comment>
<name>A0AAU9IZ55_9CILI</name>
<dbReference type="GO" id="GO:0016787">
    <property type="term" value="F:hydrolase activity"/>
    <property type="evidence" value="ECO:0007669"/>
    <property type="project" value="UniProtKB-KW"/>
</dbReference>
<dbReference type="AlphaFoldDB" id="A0AAU9IZ55"/>
<dbReference type="GO" id="GO:0042555">
    <property type="term" value="C:MCM complex"/>
    <property type="evidence" value="ECO:0007669"/>
    <property type="project" value="TreeGrafter"/>
</dbReference>
<dbReference type="SMART" id="SM00382">
    <property type="entry name" value="AAA"/>
    <property type="match status" value="1"/>
</dbReference>
<proteinExistence type="inferred from homology"/>
<dbReference type="PRINTS" id="PR01657">
    <property type="entry name" value="MCMFAMILY"/>
</dbReference>
<dbReference type="InterPro" id="IPR031327">
    <property type="entry name" value="MCM"/>
</dbReference>
<dbReference type="GO" id="GO:0017116">
    <property type="term" value="F:single-stranded DNA helicase activity"/>
    <property type="evidence" value="ECO:0007669"/>
    <property type="project" value="TreeGrafter"/>
</dbReference>
<dbReference type="InterPro" id="IPR012340">
    <property type="entry name" value="NA-bd_OB-fold"/>
</dbReference>
<evidence type="ECO:0000256" key="4">
    <source>
        <dbReference type="RuleBase" id="RU004070"/>
    </source>
</evidence>
<gene>
    <name evidence="6" type="ORF">BSTOLATCC_MIC20803</name>
</gene>
<dbReference type="GO" id="GO:0003697">
    <property type="term" value="F:single-stranded DNA binding"/>
    <property type="evidence" value="ECO:0007669"/>
    <property type="project" value="TreeGrafter"/>
</dbReference>
<evidence type="ECO:0000256" key="1">
    <source>
        <dbReference type="ARBA" id="ARBA00022741"/>
    </source>
</evidence>
<evidence type="ECO:0000256" key="3">
    <source>
        <dbReference type="ARBA" id="ARBA00023125"/>
    </source>
</evidence>
<protein>
    <recommendedName>
        <fullName evidence="5">MCM C-terminal AAA(+) ATPase domain-containing protein</fullName>
    </recommendedName>
</protein>
<dbReference type="PANTHER" id="PTHR11630">
    <property type="entry name" value="DNA REPLICATION LICENSING FACTOR MCM FAMILY MEMBER"/>
    <property type="match status" value="1"/>
</dbReference>
<dbReference type="GO" id="GO:0000724">
    <property type="term" value="P:double-strand break repair via homologous recombination"/>
    <property type="evidence" value="ECO:0007669"/>
    <property type="project" value="TreeGrafter"/>
</dbReference>
<keyword evidence="7" id="KW-1185">Reference proteome</keyword>
<dbReference type="InterPro" id="IPR001208">
    <property type="entry name" value="MCM_dom"/>
</dbReference>
<accession>A0AAU9IZ55</accession>
<dbReference type="GO" id="GO:0005634">
    <property type="term" value="C:nucleus"/>
    <property type="evidence" value="ECO:0007669"/>
    <property type="project" value="UniProtKB-SubCell"/>
</dbReference>
<dbReference type="Pfam" id="PF00493">
    <property type="entry name" value="MCM"/>
    <property type="match status" value="1"/>
</dbReference>
<comment type="similarity">
    <text evidence="4">Belongs to the MCM family.</text>
</comment>
<keyword evidence="2 4" id="KW-0067">ATP-binding</keyword>
<dbReference type="PROSITE" id="PS50051">
    <property type="entry name" value="MCM_2"/>
    <property type="match status" value="1"/>
</dbReference>
<dbReference type="Gene3D" id="2.20.28.10">
    <property type="match status" value="1"/>
</dbReference>
<organism evidence="6 7">
    <name type="scientific">Blepharisma stoltei</name>
    <dbReference type="NCBI Taxonomy" id="1481888"/>
    <lineage>
        <taxon>Eukaryota</taxon>
        <taxon>Sar</taxon>
        <taxon>Alveolata</taxon>
        <taxon>Ciliophora</taxon>
        <taxon>Postciliodesmatophora</taxon>
        <taxon>Heterotrichea</taxon>
        <taxon>Heterotrichida</taxon>
        <taxon>Blepharismidae</taxon>
        <taxon>Blepharisma</taxon>
    </lineage>
</organism>
<dbReference type="Proteomes" id="UP001162131">
    <property type="component" value="Unassembled WGS sequence"/>
</dbReference>
<dbReference type="InterPro" id="IPR027417">
    <property type="entry name" value="P-loop_NTPase"/>
</dbReference>
<dbReference type="GO" id="GO:0005524">
    <property type="term" value="F:ATP binding"/>
    <property type="evidence" value="ECO:0007669"/>
    <property type="project" value="UniProtKB-KW"/>
</dbReference>
<sequence>MNDSEAFIEIQNFIEQEYKDQLELICSSENSDQRFDLEIDVSLLLDYTTVAIPLIYNAPSEFIEVLKNQAQELLLYRGIERNIDIRLISPPTSFFKADIGNIGVEDDQKLITLSGTITRCGNVRSLAHKKDFKCVQCGTIFRLESLIELYNGFDLPPKCPSKKCRGKNFEGVEKSEEWKDYREVKVQDLFSNQHRGKLPPNLWVVLSGNLVNSCNPGDDVTITGVLITRWMPLLRTQQCDLDFCLVASSLRVHSSKLEHNIAEVETKEKLEDFEFRAKLIDSFAPKIFGNNHIKLGMLLCAIGGMREEISGLRLRGHCHCLIVGEPGTGKSQLLREACLLHLRGVSTSAVGASIAGLTVSAVKEGSEWMLEAGALVLADCGICCIDDIAMLAKEDLRDIYESMESQTISVAKAGMVCTVNARTTIIGACRPKKNRFDFGVGIDENSGLPSPLLSRFDLVFILIDQPDPEADAIKSNFILCGGHQSKKSLFSPGQLQYFLKKSREILPPITEEASEILGRYFDLIKNHEEIVVTIRHLESLLRLSQAHARLCQRDEVNSFDTTSVILLMESTCRGAGLLSIPPEDCFKDQNLFNQTQNEILVKLGYMPIIPKGFAIDDSILED</sequence>
<dbReference type="InterPro" id="IPR033762">
    <property type="entry name" value="MCM_OB"/>
</dbReference>